<keyword evidence="3" id="KW-1185">Reference proteome</keyword>
<evidence type="ECO:0000256" key="1">
    <source>
        <dbReference type="SAM" id="SignalP"/>
    </source>
</evidence>
<reference evidence="2 3" key="1">
    <citation type="submission" date="2020-01" db="EMBL/GenBank/DDBJ databases">
        <title>Paenibacillus soybeanensis sp. nov. isolated from the nodules of soybean (Glycine max(L.) Merr).</title>
        <authorList>
            <person name="Wang H."/>
        </authorList>
    </citation>
    <scope>NUCLEOTIDE SEQUENCE [LARGE SCALE GENOMIC DNA]</scope>
    <source>
        <strain evidence="2 3">T1</strain>
    </source>
</reference>
<dbReference type="PANTHER" id="PTHR43649">
    <property type="entry name" value="ARABINOSE-BINDING PROTEIN-RELATED"/>
    <property type="match status" value="1"/>
</dbReference>
<name>A0ABW9XMF6_9BACL</name>
<dbReference type="PROSITE" id="PS51257">
    <property type="entry name" value="PROKAR_LIPOPROTEIN"/>
    <property type="match status" value="1"/>
</dbReference>
<dbReference type="EMBL" id="JAAAMV010000003">
    <property type="protein sequence ID" value="NBD23806.1"/>
    <property type="molecule type" value="Genomic_DNA"/>
</dbReference>
<accession>A0ABW9XMF6</accession>
<sequence>MRKLRKASFILASVALLSGVLTACGSNDGNGNNGGNTGNAGAANGGANDGGTKATDSGTNAAAANGGNAATDDAPAKKITISIYYPTPDLVEKRALEDDKIKRFNEKYPNVEVVKSDWQYNPNEIGIKMGANEAPTLFNTYATEGKFLAERGWAADITDLFNGYEFKDQMNPILQNQFIIDGKVYGIAQQGYVTGTVVNKKMLDDKGVAVPSYDWTWDDMLNTAKAVADPKKGISGIAPMGKGNEAGWNWTNFLFEAGGEIQTVDGGKVTAAFNSEAGAKALEFYHKLAWEANAIPKDFALGWGDAVGAWAQGRTAMVIAGPDGPVDQGLNQGGMKPEDILVYPMPKADANGKHTGVLGGDFLVINPNATKDEQEMAFKYATFDYFSDKGLESVEASIQQRKTDNKYFIPPVIQYFTDNSDYGQKVKAVYDKYDNVYQYSPEIMSLLDGKPEAQFNTQDYYAEMTLNVQSVFSKKDVDIKAALDSSAKKMQEKFYNNIKVE</sequence>
<dbReference type="Gene3D" id="3.40.190.10">
    <property type="entry name" value="Periplasmic binding protein-like II"/>
    <property type="match status" value="1"/>
</dbReference>
<proteinExistence type="predicted"/>
<keyword evidence="1" id="KW-0732">Signal</keyword>
<evidence type="ECO:0000313" key="2">
    <source>
        <dbReference type="EMBL" id="NBD23806.1"/>
    </source>
</evidence>
<evidence type="ECO:0000313" key="3">
    <source>
        <dbReference type="Proteomes" id="UP000665561"/>
    </source>
</evidence>
<dbReference type="InterPro" id="IPR050490">
    <property type="entry name" value="Bact_solute-bd_prot1"/>
</dbReference>
<feature type="signal peptide" evidence="1">
    <location>
        <begin position="1"/>
        <end position="23"/>
    </location>
</feature>
<dbReference type="PANTHER" id="PTHR43649:SF16">
    <property type="entry name" value="SUGAR-BINDING LIPOPROTEIN"/>
    <property type="match status" value="1"/>
</dbReference>
<comment type="caution">
    <text evidence="2">The sequence shown here is derived from an EMBL/GenBank/DDBJ whole genome shotgun (WGS) entry which is preliminary data.</text>
</comment>
<gene>
    <name evidence="2" type="ORF">GT019_07980</name>
</gene>
<organism evidence="2 3">
    <name type="scientific">Paenibacillus glycinis</name>
    <dbReference type="NCBI Taxonomy" id="2697035"/>
    <lineage>
        <taxon>Bacteria</taxon>
        <taxon>Bacillati</taxon>
        <taxon>Bacillota</taxon>
        <taxon>Bacilli</taxon>
        <taxon>Bacillales</taxon>
        <taxon>Paenibacillaceae</taxon>
        <taxon>Paenibacillus</taxon>
    </lineage>
</organism>
<protein>
    <submittedName>
        <fullName evidence="2">ABC transporter substrate-binding protein</fullName>
    </submittedName>
</protein>
<dbReference type="InterPro" id="IPR006059">
    <property type="entry name" value="SBP"/>
</dbReference>
<dbReference type="SUPFAM" id="SSF53850">
    <property type="entry name" value="Periplasmic binding protein-like II"/>
    <property type="match status" value="1"/>
</dbReference>
<dbReference type="Proteomes" id="UP000665561">
    <property type="component" value="Unassembled WGS sequence"/>
</dbReference>
<dbReference type="RefSeq" id="WP_161742590.1">
    <property type="nucleotide sequence ID" value="NZ_JAAAMV010000003.1"/>
</dbReference>
<feature type="chain" id="PRO_5046914598" evidence="1">
    <location>
        <begin position="24"/>
        <end position="501"/>
    </location>
</feature>
<dbReference type="Pfam" id="PF01547">
    <property type="entry name" value="SBP_bac_1"/>
    <property type="match status" value="1"/>
</dbReference>